<accession>A0A0U2P1P3</accession>
<proteinExistence type="inferred from homology"/>
<dbReference type="EMBL" id="KT201087">
    <property type="protein sequence ID" value="ALS56102.1"/>
    <property type="molecule type" value="Genomic_DNA"/>
</dbReference>
<evidence type="ECO:0000313" key="2">
    <source>
        <dbReference type="EMBL" id="ALS56102.1"/>
    </source>
</evidence>
<dbReference type="NCBIfam" id="TIGR00278">
    <property type="entry name" value="membrane protein insertion efficiency factor YidD"/>
    <property type="match status" value="1"/>
</dbReference>
<dbReference type="SMART" id="SM01234">
    <property type="entry name" value="Haemolytic"/>
    <property type="match status" value="1"/>
</dbReference>
<protein>
    <recommendedName>
        <fullName evidence="1">Putative membrane protein insertion efficiency factor</fullName>
    </recommendedName>
</protein>
<dbReference type="InterPro" id="IPR002696">
    <property type="entry name" value="Membr_insert_effic_factor_YidD"/>
</dbReference>
<comment type="similarity">
    <text evidence="1">Belongs to the UPF0161 family.</text>
</comment>
<sequence length="80" mass="9028">MEIFTKSITLIIVGIIKFYQFAISPVLGPSCRHYPTCSEYSIESIKMHGVVKGLYLALKRISRCRPGGTHGYDPVPKREK</sequence>
<evidence type="ECO:0000256" key="1">
    <source>
        <dbReference type="HAMAP-Rule" id="MF_00386"/>
    </source>
</evidence>
<dbReference type="PANTHER" id="PTHR33383">
    <property type="entry name" value="MEMBRANE PROTEIN INSERTION EFFICIENCY FACTOR-RELATED"/>
    <property type="match status" value="1"/>
</dbReference>
<keyword evidence="1" id="KW-1003">Cell membrane</keyword>
<dbReference type="HAMAP" id="MF_00386">
    <property type="entry name" value="UPF0161_YidD"/>
    <property type="match status" value="1"/>
</dbReference>
<dbReference type="AlphaFoldDB" id="A0A0U2P1P3"/>
<dbReference type="PANTHER" id="PTHR33383:SF1">
    <property type="entry name" value="MEMBRANE PROTEIN INSERTION EFFICIENCY FACTOR-RELATED"/>
    <property type="match status" value="1"/>
</dbReference>
<keyword evidence="1" id="KW-0472">Membrane</keyword>
<comment type="function">
    <text evidence="1">Could be involved in insertion of integral membrane proteins into the membrane.</text>
</comment>
<dbReference type="GO" id="GO:0005886">
    <property type="term" value="C:plasma membrane"/>
    <property type="evidence" value="ECO:0007669"/>
    <property type="project" value="UniProtKB-SubCell"/>
</dbReference>
<dbReference type="Pfam" id="PF01809">
    <property type="entry name" value="YidD"/>
    <property type="match status" value="1"/>
</dbReference>
<name>A0A0U2P1P3_9BACT</name>
<organism evidence="2">
    <name type="scientific">uncultured bacterium EIL5A08</name>
    <dbReference type="NCBI Taxonomy" id="1768204"/>
    <lineage>
        <taxon>Bacteria</taxon>
        <taxon>environmental samples</taxon>
    </lineage>
</organism>
<comment type="subcellular location">
    <subcellularLocation>
        <location evidence="1">Cell membrane</location>
        <topology evidence="1">Peripheral membrane protein</topology>
        <orientation evidence="1">Cytoplasmic side</orientation>
    </subcellularLocation>
</comment>
<reference evidence="2" key="1">
    <citation type="journal article" date="2016" name="ISME J.">
        <title>Functional metagenomic screen reveals new and diverse microbial rhodopsins.</title>
        <authorList>
            <person name="Pushkarev A."/>
            <person name="Beja O."/>
        </authorList>
    </citation>
    <scope>NUCLEOTIDE SEQUENCE</scope>
</reference>